<dbReference type="VEuPathDB" id="FungiDB:BTJ68_13859"/>
<dbReference type="OrthoDB" id="9981319at2759"/>
<dbReference type="Proteomes" id="UP000269276">
    <property type="component" value="Unassembled WGS sequence"/>
</dbReference>
<name>A0A3M7DTR4_HORWE</name>
<dbReference type="AlphaFoldDB" id="A0A3M7DTR4"/>
<reference evidence="2 3" key="1">
    <citation type="journal article" date="2018" name="BMC Genomics">
        <title>Genomic evidence for intraspecific hybridization in a clonal and extremely halotolerant yeast.</title>
        <authorList>
            <person name="Gostincar C."/>
            <person name="Stajich J.E."/>
            <person name="Zupancic J."/>
            <person name="Zalar P."/>
            <person name="Gunde-Cimerman N."/>
        </authorList>
    </citation>
    <scope>NUCLEOTIDE SEQUENCE [LARGE SCALE GENOMIC DNA]</scope>
    <source>
        <strain evidence="2 3">EXF-2682</strain>
    </source>
</reference>
<accession>A0A3M7DTR4</accession>
<dbReference type="Pfam" id="PF14832">
    <property type="entry name" value="Tautomerase_3"/>
    <property type="match status" value="1"/>
</dbReference>
<dbReference type="EMBL" id="QWIP01000272">
    <property type="protein sequence ID" value="RMY67447.1"/>
    <property type="molecule type" value="Genomic_DNA"/>
</dbReference>
<gene>
    <name evidence="2" type="ORF">D0863_07781</name>
</gene>
<proteinExistence type="predicted"/>
<comment type="caution">
    <text evidence="2">The sequence shown here is derived from an EMBL/GenBank/DDBJ whole genome shotgun (WGS) entry which is preliminary data.</text>
</comment>
<protein>
    <recommendedName>
        <fullName evidence="1">Tautomerase cis-CaaD-like domain-containing protein</fullName>
    </recommendedName>
</protein>
<evidence type="ECO:0000259" key="1">
    <source>
        <dbReference type="Pfam" id="PF14832"/>
    </source>
</evidence>
<dbReference type="InterPro" id="IPR014347">
    <property type="entry name" value="Tautomerase/MIF_sf"/>
</dbReference>
<sequence length="220" mass="25076">MHPKYFAARDYNPKPIMPLYEVQHYITLTISQKDELAEAITKIHSTKFSTPRMFVNVHFTATSTLRTYVGGKPRQGNHIRATVRNGPSRTSEDWNDLTRQIHSAWTTIIGPGLPKLRRSDTEEADTSLRSVIICGEILGGMEAGFFLPPAGGDAEWIERNWGAFRERADRGEEEFGDLVAEVEERGLLGGEREGKEKREEMEMRREQARLEEMMGWGEHA</sequence>
<evidence type="ECO:0000313" key="2">
    <source>
        <dbReference type="EMBL" id="RMY67447.1"/>
    </source>
</evidence>
<dbReference type="InterPro" id="IPR028116">
    <property type="entry name" value="Cis-CaaD-like"/>
</dbReference>
<feature type="domain" description="Tautomerase cis-CaaD-like" evidence="1">
    <location>
        <begin position="17"/>
        <end position="160"/>
    </location>
</feature>
<dbReference type="Gene3D" id="3.30.429.10">
    <property type="entry name" value="Macrophage Migration Inhibitory Factor"/>
    <property type="match status" value="1"/>
</dbReference>
<organism evidence="2 3">
    <name type="scientific">Hortaea werneckii</name>
    <name type="common">Black yeast</name>
    <name type="synonym">Cladosporium werneckii</name>
    <dbReference type="NCBI Taxonomy" id="91943"/>
    <lineage>
        <taxon>Eukaryota</taxon>
        <taxon>Fungi</taxon>
        <taxon>Dikarya</taxon>
        <taxon>Ascomycota</taxon>
        <taxon>Pezizomycotina</taxon>
        <taxon>Dothideomycetes</taxon>
        <taxon>Dothideomycetidae</taxon>
        <taxon>Mycosphaerellales</taxon>
        <taxon>Teratosphaeriaceae</taxon>
        <taxon>Hortaea</taxon>
    </lineage>
</organism>
<evidence type="ECO:0000313" key="3">
    <source>
        <dbReference type="Proteomes" id="UP000269276"/>
    </source>
</evidence>